<feature type="transmembrane region" description="Helical" evidence="8">
    <location>
        <begin position="360"/>
        <end position="380"/>
    </location>
</feature>
<evidence type="ECO:0000313" key="9">
    <source>
        <dbReference type="Proteomes" id="UP000515135"/>
    </source>
</evidence>
<dbReference type="OrthoDB" id="10055429at2759"/>
<feature type="transmembrane region" description="Helical" evidence="8">
    <location>
        <begin position="153"/>
        <end position="172"/>
    </location>
</feature>
<feature type="transmembrane region" description="Helical" evidence="8">
    <location>
        <begin position="184"/>
        <end position="208"/>
    </location>
</feature>
<evidence type="ECO:0000256" key="5">
    <source>
        <dbReference type="ARBA" id="ARBA00022989"/>
    </source>
</evidence>
<feature type="transmembrane region" description="Helical" evidence="8">
    <location>
        <begin position="125"/>
        <end position="146"/>
    </location>
</feature>
<dbReference type="AlphaFoldDB" id="A0A6P4ZCB2"/>
<evidence type="ECO:0000256" key="6">
    <source>
        <dbReference type="ARBA" id="ARBA00023136"/>
    </source>
</evidence>
<feature type="compositionally biased region" description="Basic and acidic residues" evidence="7">
    <location>
        <begin position="468"/>
        <end position="481"/>
    </location>
</feature>
<feature type="region of interest" description="Disordered" evidence="7">
    <location>
        <begin position="446"/>
        <end position="481"/>
    </location>
</feature>
<reference evidence="10" key="1">
    <citation type="submission" date="2025-08" db="UniProtKB">
        <authorList>
            <consortium name="RefSeq"/>
        </authorList>
    </citation>
    <scope>IDENTIFICATION</scope>
    <source>
        <tissue evidence="10">Gonad</tissue>
    </source>
</reference>
<feature type="transmembrane region" description="Helical" evidence="8">
    <location>
        <begin position="314"/>
        <end position="340"/>
    </location>
</feature>
<keyword evidence="3" id="KW-0813">Transport</keyword>
<evidence type="ECO:0000256" key="3">
    <source>
        <dbReference type="ARBA" id="ARBA00022448"/>
    </source>
</evidence>
<evidence type="ECO:0000313" key="10">
    <source>
        <dbReference type="RefSeq" id="XP_019631549.1"/>
    </source>
</evidence>
<feature type="transmembrane region" description="Helical" evidence="8">
    <location>
        <begin position="392"/>
        <end position="410"/>
    </location>
</feature>
<dbReference type="PANTHER" id="PTHR28384:SF1">
    <property type="entry name" value="PROGRESSIVE ANKYLOSIS PROTEIN HOMOLOG"/>
    <property type="match status" value="1"/>
</dbReference>
<keyword evidence="6 8" id="KW-0472">Membrane</keyword>
<evidence type="ECO:0000256" key="4">
    <source>
        <dbReference type="ARBA" id="ARBA00022692"/>
    </source>
</evidence>
<dbReference type="GO" id="GO:0005886">
    <property type="term" value="C:plasma membrane"/>
    <property type="evidence" value="ECO:0007669"/>
    <property type="project" value="TreeGrafter"/>
</dbReference>
<protein>
    <submittedName>
        <fullName evidence="10">Progressive ankylosis protein homolog B-like</fullName>
    </submittedName>
</protein>
<dbReference type="PANTHER" id="PTHR28384">
    <property type="entry name" value="PROGRESSIVE ANKYLOSIS PROTEIN HOMOLOG"/>
    <property type="match status" value="1"/>
</dbReference>
<name>A0A6P4ZCB2_BRABE</name>
<keyword evidence="5 8" id="KW-1133">Transmembrane helix</keyword>
<evidence type="ECO:0000256" key="1">
    <source>
        <dbReference type="ARBA" id="ARBA00004141"/>
    </source>
</evidence>
<dbReference type="GO" id="GO:0035435">
    <property type="term" value="P:phosphate ion transmembrane transport"/>
    <property type="evidence" value="ECO:0007669"/>
    <property type="project" value="InterPro"/>
</dbReference>
<sequence length="481" mass="52103">MGDSMGDYWRLVRFMVPLAFITIAPDIADQALSRSIAFSENVTASYGLAFSLTKFMGGGLQQTRHIGLILVHQAADGQRAVALTVVMGLVVAVIHILIGLTPLGLLLIEKAHQVDSVVGAGSRRAMLFLGGFPLLDGLSFVFVGMLLQYHHSLIVAVSFISDCCAQVVLSLSLMESALQSWDPILIPILAQYAALLVRLSIILAGFLYKVRPKIKQAQPLAEKESFTVVRALKFWWPLALVTVCNKLSRPIINLLVARDLGGSAAVEAVAVLTVVYPIGHMPYSCLNEMKSVVPAFRKRGQGRRVIPWLTLSKFALACLLLVLTVALVVFYVPGITFAIMTGWIETSANIARLCQKPLQIFAFVAVPVGVRAFLSSWLMVQKRTWILTPSAIVRTVALVTALVVLPKLHIRGADMGIAALLTGFLAEVAVVALGFLIIRRRLQNQMPTPDDTSTETGGATSPGSQTDEAGRPMLTEHETTL</sequence>
<comment type="similarity">
    <text evidence="2">Belongs to the ANKH family.</text>
</comment>
<evidence type="ECO:0000256" key="8">
    <source>
        <dbReference type="SAM" id="Phobius"/>
    </source>
</evidence>
<dbReference type="RefSeq" id="XP_019631549.1">
    <property type="nucleotide sequence ID" value="XM_019775990.1"/>
</dbReference>
<dbReference type="Proteomes" id="UP000515135">
    <property type="component" value="Unplaced"/>
</dbReference>
<accession>A0A6P4ZCB2</accession>
<evidence type="ECO:0000256" key="2">
    <source>
        <dbReference type="ARBA" id="ARBA00007509"/>
    </source>
</evidence>
<dbReference type="GO" id="GO:0030504">
    <property type="term" value="F:inorganic diphosphate transmembrane transporter activity"/>
    <property type="evidence" value="ECO:0007669"/>
    <property type="project" value="TreeGrafter"/>
</dbReference>
<dbReference type="GO" id="GO:0005315">
    <property type="term" value="F:phosphate transmembrane transporter activity"/>
    <property type="evidence" value="ECO:0007669"/>
    <property type="project" value="InterPro"/>
</dbReference>
<dbReference type="Pfam" id="PF07260">
    <property type="entry name" value="ANKH"/>
    <property type="match status" value="1"/>
</dbReference>
<evidence type="ECO:0000256" key="7">
    <source>
        <dbReference type="SAM" id="MobiDB-lite"/>
    </source>
</evidence>
<proteinExistence type="inferred from homology"/>
<organism evidence="9 10">
    <name type="scientific">Branchiostoma belcheri</name>
    <name type="common">Amphioxus</name>
    <dbReference type="NCBI Taxonomy" id="7741"/>
    <lineage>
        <taxon>Eukaryota</taxon>
        <taxon>Metazoa</taxon>
        <taxon>Chordata</taxon>
        <taxon>Cephalochordata</taxon>
        <taxon>Leptocardii</taxon>
        <taxon>Amphioxiformes</taxon>
        <taxon>Branchiostomatidae</taxon>
        <taxon>Branchiostoma</taxon>
    </lineage>
</organism>
<dbReference type="GeneID" id="109475383"/>
<dbReference type="KEGG" id="bbel:109475383"/>
<feature type="compositionally biased region" description="Polar residues" evidence="7">
    <location>
        <begin position="446"/>
        <end position="467"/>
    </location>
</feature>
<feature type="transmembrane region" description="Helical" evidence="8">
    <location>
        <begin position="416"/>
        <end position="438"/>
    </location>
</feature>
<dbReference type="InterPro" id="IPR009887">
    <property type="entry name" value="ANKH"/>
</dbReference>
<feature type="transmembrane region" description="Helical" evidence="8">
    <location>
        <begin position="80"/>
        <end position="105"/>
    </location>
</feature>
<gene>
    <name evidence="10" type="primary">LOC109475383</name>
</gene>
<keyword evidence="9" id="KW-1185">Reference proteome</keyword>
<comment type="subcellular location">
    <subcellularLocation>
        <location evidence="1">Membrane</location>
        <topology evidence="1">Multi-pass membrane protein</topology>
    </subcellularLocation>
</comment>
<keyword evidence="4 8" id="KW-0812">Transmembrane</keyword>